<gene>
    <name evidence="1" type="ORF">LZG35_13000</name>
</gene>
<dbReference type="EMBL" id="JAJVKT010000015">
    <property type="protein sequence ID" value="MCE7509561.1"/>
    <property type="molecule type" value="Genomic_DNA"/>
</dbReference>
<sequence>MFENFDKNLLSDPDFKEDSVREVIIVPILSRLGYHPSGENTVVRSKTLAQPFIYVGTSRHPVKIIPDYTLLSNDKPVMVLDAKSPTESVTSQANIQQAYSYAIHPEIQCEHFALCNGKRLAVFCTRSLNPLANIGFDEFESRWEEIEKHFLPKYLLNPELRKFAPDFGVAVSRLGMKPETELMMIQARLGLISRVSDQLYSASVNTELAGVDHCVSFDFTPEKLPLVVAGLPEALRRQFSEALTRAPYQAGADLCIEIDARTHLGEAVTVEHETFIPLVVDEVLGSRFNPYPPEGGNDVPSYVFRLREVFKVQTDNPDNPDNA</sequence>
<proteinExistence type="predicted"/>
<accession>A0A9Q3W5G0</accession>
<evidence type="ECO:0000313" key="1">
    <source>
        <dbReference type="EMBL" id="MCE7509561.1"/>
    </source>
</evidence>
<dbReference type="Gene3D" id="3.90.1570.30">
    <property type="match status" value="1"/>
</dbReference>
<dbReference type="AlphaFoldDB" id="A0A9Q3W5G0"/>
<reference evidence="1" key="1">
    <citation type="submission" date="2022-01" db="EMBL/GenBank/DDBJ databases">
        <authorList>
            <person name="Karlyshev A.V."/>
            <person name="Jaspars M."/>
        </authorList>
    </citation>
    <scope>NUCLEOTIDE SEQUENCE</scope>
    <source>
        <strain evidence="1">AGSA3-2</strain>
    </source>
</reference>
<name>A0A9Q3W5G0_9GAMM</name>
<evidence type="ECO:0000313" key="2">
    <source>
        <dbReference type="Proteomes" id="UP001107961"/>
    </source>
</evidence>
<dbReference type="Proteomes" id="UP001107961">
    <property type="component" value="Unassembled WGS sequence"/>
</dbReference>
<comment type="caution">
    <text evidence="1">The sequence shown here is derived from an EMBL/GenBank/DDBJ whole genome shotgun (WGS) entry which is preliminary data.</text>
</comment>
<organism evidence="1 2">
    <name type="scientific">Alloalcanivorax xenomutans</name>
    <dbReference type="NCBI Taxonomy" id="1094342"/>
    <lineage>
        <taxon>Bacteria</taxon>
        <taxon>Pseudomonadati</taxon>
        <taxon>Pseudomonadota</taxon>
        <taxon>Gammaproteobacteria</taxon>
        <taxon>Oceanospirillales</taxon>
        <taxon>Alcanivoracaceae</taxon>
        <taxon>Alloalcanivorax</taxon>
    </lineage>
</organism>
<dbReference type="RefSeq" id="WP_233925907.1">
    <property type="nucleotide sequence ID" value="NZ_JAJVKT010000015.1"/>
</dbReference>
<protein>
    <submittedName>
        <fullName evidence="1">Type I restriction enzyme HsdR N-terminal domain-containing protein</fullName>
    </submittedName>
</protein>
<keyword evidence="2" id="KW-1185">Reference proteome</keyword>